<dbReference type="GO" id="GO:0061929">
    <property type="term" value="F:gamma-glutamylaminecyclotransferase activity"/>
    <property type="evidence" value="ECO:0007669"/>
    <property type="project" value="InterPro"/>
</dbReference>
<dbReference type="CDD" id="cd06661">
    <property type="entry name" value="GGCT_like"/>
    <property type="match status" value="1"/>
</dbReference>
<dbReference type="SUPFAM" id="SSF110857">
    <property type="entry name" value="Gamma-glutamyl cyclotransferase-like"/>
    <property type="match status" value="1"/>
</dbReference>
<dbReference type="PANTHER" id="PTHR12510:SF4">
    <property type="entry name" value="GAMMA-GLUTAMYLAMINECYCLOTRANSFERASE"/>
    <property type="match status" value="1"/>
</dbReference>
<evidence type="ECO:0000256" key="2">
    <source>
        <dbReference type="PIRSR" id="PIRSR639126-1"/>
    </source>
</evidence>
<dbReference type="RefSeq" id="WP_177169763.1">
    <property type="nucleotide sequence ID" value="NZ_FOGV01000035.1"/>
</dbReference>
<gene>
    <name evidence="5" type="ORF">SAMN05444126_13515</name>
</gene>
<name>A0A1H9WGZ7_9BACI</name>
<evidence type="ECO:0000256" key="1">
    <source>
        <dbReference type="ARBA" id="ARBA00008861"/>
    </source>
</evidence>
<comment type="similarity">
    <text evidence="1 3">Belongs to the gamma-glutamylcyclotransferase family.</text>
</comment>
<dbReference type="InterPro" id="IPR013024">
    <property type="entry name" value="GGCT-like"/>
</dbReference>
<dbReference type="GO" id="GO:0005829">
    <property type="term" value="C:cytosol"/>
    <property type="evidence" value="ECO:0007669"/>
    <property type="project" value="TreeGrafter"/>
</dbReference>
<evidence type="ECO:0000256" key="3">
    <source>
        <dbReference type="RuleBase" id="RU367036"/>
    </source>
</evidence>
<feature type="domain" description="Gamma-glutamylcyclotransferase AIG2-like" evidence="4">
    <location>
        <begin position="7"/>
        <end position="123"/>
    </location>
</feature>
<dbReference type="STRING" id="1464123.SAMN05444126_13515"/>
<dbReference type="EMBL" id="FOGV01000035">
    <property type="protein sequence ID" value="SES33178.1"/>
    <property type="molecule type" value="Genomic_DNA"/>
</dbReference>
<protein>
    <recommendedName>
        <fullName evidence="3">Gamma-glutamylcyclotransferase family protein</fullName>
    </recommendedName>
</protein>
<organism evidence="5 6">
    <name type="scientific">Salisediminibacterium halotolerans</name>
    <dbReference type="NCBI Taxonomy" id="517425"/>
    <lineage>
        <taxon>Bacteria</taxon>
        <taxon>Bacillati</taxon>
        <taxon>Bacillota</taxon>
        <taxon>Bacilli</taxon>
        <taxon>Bacillales</taxon>
        <taxon>Bacillaceae</taxon>
        <taxon>Salisediminibacterium</taxon>
    </lineage>
</organism>
<sequence length="133" mass="15262">MNQHNLVFVYGTLLKGEPNHGYLTEAACVEKPCFTNGRLVDTGEGYPALIEDDYAAVKGELYAVTDDQLNNINLLEGYYGENRANLYERKTQNVYSDSQTYSAFVYFFENPGNLPYITENDWRTYQQKTADDR</sequence>
<evidence type="ECO:0000313" key="6">
    <source>
        <dbReference type="Proteomes" id="UP000199318"/>
    </source>
</evidence>
<evidence type="ECO:0000259" key="4">
    <source>
        <dbReference type="Pfam" id="PF06094"/>
    </source>
</evidence>
<dbReference type="Proteomes" id="UP000199318">
    <property type="component" value="Unassembled WGS sequence"/>
</dbReference>
<comment type="caution">
    <text evidence="5">The sequence shown here is derived from an EMBL/GenBank/DDBJ whole genome shotgun (WGS) entry which is preliminary data.</text>
</comment>
<proteinExistence type="inferred from homology"/>
<dbReference type="Gene3D" id="3.10.490.10">
    <property type="entry name" value="Gamma-glutamyl cyclotransferase-like"/>
    <property type="match status" value="1"/>
</dbReference>
<accession>A0A1H9WGZ7</accession>
<dbReference type="Pfam" id="PF06094">
    <property type="entry name" value="GGACT"/>
    <property type="match status" value="1"/>
</dbReference>
<dbReference type="InterPro" id="IPR039126">
    <property type="entry name" value="GGACT"/>
</dbReference>
<keyword evidence="6" id="KW-1185">Reference proteome</keyword>
<dbReference type="InterPro" id="IPR036568">
    <property type="entry name" value="GGCT-like_sf"/>
</dbReference>
<dbReference type="PANTHER" id="PTHR12510">
    <property type="entry name" value="TROPONIN C-AKIN-1 PROTEIN"/>
    <property type="match status" value="1"/>
</dbReference>
<evidence type="ECO:0000313" key="5">
    <source>
        <dbReference type="EMBL" id="SES33178.1"/>
    </source>
</evidence>
<dbReference type="InterPro" id="IPR009288">
    <property type="entry name" value="AIG2-like_dom"/>
</dbReference>
<feature type="active site" description="Proton acceptor" evidence="2">
    <location>
        <position position="76"/>
    </location>
</feature>
<reference evidence="6" key="1">
    <citation type="submission" date="2016-10" db="EMBL/GenBank/DDBJ databases">
        <authorList>
            <person name="de Groot N.N."/>
        </authorList>
    </citation>
    <scope>NUCLEOTIDE SEQUENCE [LARGE SCALE GENOMIC DNA]</scope>
    <source>
        <strain evidence="6">10nlg</strain>
    </source>
</reference>
<dbReference type="AlphaFoldDB" id="A0A1H9WGZ7"/>